<gene>
    <name evidence="3" type="ORF">CYNAS_LOCUS20602</name>
</gene>
<keyword evidence="1" id="KW-0812">Transmembrane</keyword>
<feature type="transmembrane region" description="Helical" evidence="1">
    <location>
        <begin position="27"/>
        <end position="47"/>
    </location>
</feature>
<evidence type="ECO:0000313" key="4">
    <source>
        <dbReference type="Proteomes" id="UP001176961"/>
    </source>
</evidence>
<protein>
    <submittedName>
        <fullName evidence="3">Uncharacterized protein</fullName>
    </submittedName>
</protein>
<organism evidence="3 4">
    <name type="scientific">Cylicocyclus nassatus</name>
    <name type="common">Nematode worm</name>
    <dbReference type="NCBI Taxonomy" id="53992"/>
    <lineage>
        <taxon>Eukaryota</taxon>
        <taxon>Metazoa</taxon>
        <taxon>Ecdysozoa</taxon>
        <taxon>Nematoda</taxon>
        <taxon>Chromadorea</taxon>
        <taxon>Rhabditida</taxon>
        <taxon>Rhabditina</taxon>
        <taxon>Rhabditomorpha</taxon>
        <taxon>Strongyloidea</taxon>
        <taxon>Strongylidae</taxon>
        <taxon>Cylicocyclus</taxon>
    </lineage>
</organism>
<evidence type="ECO:0000313" key="3">
    <source>
        <dbReference type="EMBL" id="CAJ0608619.1"/>
    </source>
</evidence>
<dbReference type="AlphaFoldDB" id="A0AA36HD53"/>
<keyword evidence="1" id="KW-0472">Membrane</keyword>
<name>A0AA36HD53_CYLNA</name>
<dbReference type="Proteomes" id="UP001176961">
    <property type="component" value="Unassembled WGS sequence"/>
</dbReference>
<feature type="chain" id="PRO_5041269692" evidence="2">
    <location>
        <begin position="25"/>
        <end position="70"/>
    </location>
</feature>
<keyword evidence="1" id="KW-1133">Transmembrane helix</keyword>
<reference evidence="3" key="1">
    <citation type="submission" date="2023-07" db="EMBL/GenBank/DDBJ databases">
        <authorList>
            <consortium name="CYATHOMIX"/>
        </authorList>
    </citation>
    <scope>NUCLEOTIDE SEQUENCE</scope>
    <source>
        <strain evidence="3">N/A</strain>
    </source>
</reference>
<dbReference type="InterPro" id="IPR019424">
    <property type="entry name" value="7TM_GPCR_Srsx"/>
</dbReference>
<keyword evidence="2" id="KW-0732">Signal</keyword>
<evidence type="ECO:0000256" key="1">
    <source>
        <dbReference type="SAM" id="Phobius"/>
    </source>
</evidence>
<feature type="non-terminal residue" evidence="3">
    <location>
        <position position="70"/>
    </location>
</feature>
<keyword evidence="4" id="KW-1185">Reference proteome</keyword>
<accession>A0AA36HD53</accession>
<dbReference type="Pfam" id="PF10320">
    <property type="entry name" value="7TM_GPCR_Srsx"/>
    <property type="match status" value="1"/>
</dbReference>
<sequence length="70" mass="7842">MTLAISLDLMLALIFPMWHRSARTQSYVIVATILCSIYPLITTLWGFATMNDEVILFCIPSLGLTPLPSR</sequence>
<feature type="signal peptide" evidence="2">
    <location>
        <begin position="1"/>
        <end position="24"/>
    </location>
</feature>
<dbReference type="EMBL" id="CATQJL010000316">
    <property type="protein sequence ID" value="CAJ0608619.1"/>
    <property type="molecule type" value="Genomic_DNA"/>
</dbReference>
<comment type="caution">
    <text evidence="3">The sequence shown here is derived from an EMBL/GenBank/DDBJ whole genome shotgun (WGS) entry which is preliminary data.</text>
</comment>
<evidence type="ECO:0000256" key="2">
    <source>
        <dbReference type="SAM" id="SignalP"/>
    </source>
</evidence>
<proteinExistence type="predicted"/>